<dbReference type="Pfam" id="PF17851">
    <property type="entry name" value="GH43_C2"/>
    <property type="match status" value="1"/>
</dbReference>
<dbReference type="Proteomes" id="UP000261111">
    <property type="component" value="Unassembled WGS sequence"/>
</dbReference>
<dbReference type="InterPro" id="IPR041542">
    <property type="entry name" value="GH43_C2"/>
</dbReference>
<evidence type="ECO:0000259" key="7">
    <source>
        <dbReference type="Pfam" id="PF17851"/>
    </source>
</evidence>
<comment type="caution">
    <text evidence="8">The sequence shown here is derived from an EMBL/GenBank/DDBJ whole genome shotgun (WGS) entry which is preliminary data.</text>
</comment>
<name>A0A3E2WUW8_9FIRM</name>
<organism evidence="8 9">
    <name type="scientific">Hungatella hathewayi</name>
    <dbReference type="NCBI Taxonomy" id="154046"/>
    <lineage>
        <taxon>Bacteria</taxon>
        <taxon>Bacillati</taxon>
        <taxon>Bacillota</taxon>
        <taxon>Clostridia</taxon>
        <taxon>Lachnospirales</taxon>
        <taxon>Lachnospiraceae</taxon>
        <taxon>Hungatella</taxon>
    </lineage>
</organism>
<dbReference type="AlphaFoldDB" id="A0A3E2WUW8"/>
<dbReference type="GO" id="GO:0004553">
    <property type="term" value="F:hydrolase activity, hydrolyzing O-glycosyl compounds"/>
    <property type="evidence" value="ECO:0007669"/>
    <property type="project" value="InterPro"/>
</dbReference>
<gene>
    <name evidence="8" type="ORF">DWX41_12685</name>
</gene>
<accession>A0A3E2WUW8</accession>
<evidence type="ECO:0000313" key="8">
    <source>
        <dbReference type="EMBL" id="RGC31228.1"/>
    </source>
</evidence>
<dbReference type="InterPro" id="IPR023296">
    <property type="entry name" value="Glyco_hydro_beta-prop_sf"/>
</dbReference>
<evidence type="ECO:0000256" key="1">
    <source>
        <dbReference type="ARBA" id="ARBA00009865"/>
    </source>
</evidence>
<keyword evidence="2 6" id="KW-0378">Hydrolase</keyword>
<keyword evidence="3 6" id="KW-0326">Glycosidase</keyword>
<dbReference type="PANTHER" id="PTHR42812">
    <property type="entry name" value="BETA-XYLOSIDASE"/>
    <property type="match status" value="1"/>
</dbReference>
<evidence type="ECO:0000256" key="3">
    <source>
        <dbReference type="ARBA" id="ARBA00023295"/>
    </source>
</evidence>
<feature type="site" description="Important for catalytic activity, responsible for pKa modulation of the active site Glu and correct orientation of both the proton donor and substrate" evidence="5">
    <location>
        <position position="128"/>
    </location>
</feature>
<dbReference type="Gene3D" id="2.60.120.200">
    <property type="match status" value="1"/>
</dbReference>
<dbReference type="Gene3D" id="2.115.10.20">
    <property type="entry name" value="Glycosyl hydrolase domain, family 43"/>
    <property type="match status" value="1"/>
</dbReference>
<evidence type="ECO:0000256" key="6">
    <source>
        <dbReference type="RuleBase" id="RU361187"/>
    </source>
</evidence>
<reference evidence="8 9" key="1">
    <citation type="submission" date="2018-08" db="EMBL/GenBank/DDBJ databases">
        <title>A genome reference for cultivated species of the human gut microbiota.</title>
        <authorList>
            <person name="Zou Y."/>
            <person name="Xue W."/>
            <person name="Luo G."/>
        </authorList>
    </citation>
    <scope>NUCLEOTIDE SEQUENCE [LARGE SCALE GENOMIC DNA]</scope>
    <source>
        <strain evidence="8 9">AF19-21</strain>
    </source>
</reference>
<dbReference type="CDD" id="cd09000">
    <property type="entry name" value="GH43_SXA-like"/>
    <property type="match status" value="1"/>
</dbReference>
<dbReference type="SUPFAM" id="SSF49899">
    <property type="entry name" value="Concanavalin A-like lectins/glucanases"/>
    <property type="match status" value="1"/>
</dbReference>
<dbReference type="InterPro" id="IPR051795">
    <property type="entry name" value="Glycosyl_Hydrlase_43"/>
</dbReference>
<evidence type="ECO:0000256" key="4">
    <source>
        <dbReference type="PIRSR" id="PIRSR606710-1"/>
    </source>
</evidence>
<dbReference type="PANTHER" id="PTHR42812:SF12">
    <property type="entry name" value="BETA-XYLOSIDASE-RELATED"/>
    <property type="match status" value="1"/>
</dbReference>
<feature type="active site" description="Proton acceptor" evidence="4">
    <location>
        <position position="15"/>
    </location>
</feature>
<dbReference type="InterPro" id="IPR013320">
    <property type="entry name" value="ConA-like_dom_sf"/>
</dbReference>
<dbReference type="EMBL" id="QVIA01000013">
    <property type="protein sequence ID" value="RGC31228.1"/>
    <property type="molecule type" value="Genomic_DNA"/>
</dbReference>
<dbReference type="InterPro" id="IPR006710">
    <property type="entry name" value="Glyco_hydro_43"/>
</dbReference>
<evidence type="ECO:0000313" key="9">
    <source>
        <dbReference type="Proteomes" id="UP000261111"/>
    </source>
</evidence>
<dbReference type="GO" id="GO:0005975">
    <property type="term" value="P:carbohydrate metabolic process"/>
    <property type="evidence" value="ECO:0007669"/>
    <property type="project" value="InterPro"/>
</dbReference>
<sequence>MKVMKNPIIRGFHPDPSIIRVKEDYYIATSTFEWFPGVCLYHSRDLEHWEQLPSPLNRAAQLEMKGNKSSAGVYAPCLSYDNGIYYLVYTDTKNHSGLFWDCHNYLVTAQDPAGEWSDPVELNSSGFDPSLFHDKDGRKWLVNMTFDYRKGDIQKNYPLWSGIMLQEYDPVSRKLVGKSEIIFNGTEIGTVEGPHLYYRDGFYYLLCAEGGTFEGHAVTMARSQNIWGPYETNPENPILSSRNDCTLKLQRAGHADIVEAHNGKWYMVYLCSRPLPSRGGSIMGRETAIQEVRWNQAGWLETVNGTGTPDENFESGFEVAAYERLEFWDFNTKELPIGFQTLRIPMKEYIRLDERPGYLRLYGREALSSDHTNVMAARRQEEFCFTAETKMEFKPLNYFQMAGITYFYDTINHFYLYISADDEGKRVINLYHNDMGNYHFPMGREGIPISDEGAVWLKMDVHYDRISFFWSLDGEKYIQSARSLYCGDMTDEAYRRISQERFTGSFAGIACQNLFGGDCYADFDWFQMKYS</sequence>
<comment type="similarity">
    <text evidence="1 6">Belongs to the glycosyl hydrolase 43 family.</text>
</comment>
<proteinExistence type="inferred from homology"/>
<evidence type="ECO:0000256" key="2">
    <source>
        <dbReference type="ARBA" id="ARBA00022801"/>
    </source>
</evidence>
<evidence type="ECO:0000256" key="5">
    <source>
        <dbReference type="PIRSR" id="PIRSR606710-2"/>
    </source>
</evidence>
<feature type="active site" description="Proton donor" evidence="4">
    <location>
        <position position="192"/>
    </location>
</feature>
<feature type="domain" description="Beta-xylosidase C-terminal Concanavalin A-like" evidence="7">
    <location>
        <begin position="329"/>
        <end position="529"/>
    </location>
</feature>
<dbReference type="Pfam" id="PF04616">
    <property type="entry name" value="Glyco_hydro_43"/>
    <property type="match status" value="1"/>
</dbReference>
<dbReference type="SUPFAM" id="SSF75005">
    <property type="entry name" value="Arabinanase/levansucrase/invertase"/>
    <property type="match status" value="1"/>
</dbReference>
<protein>
    <submittedName>
        <fullName evidence="8">Glycoside hydrolase family 43 protein</fullName>
    </submittedName>
</protein>